<dbReference type="AlphaFoldDB" id="A0A372KM08"/>
<sequence>DFLSALKSPIIFAVDLPTTEIIEPIIYGCKDLVLYCTGLSPFNFAAIRLHLICLCLYFS</sequence>
<feature type="non-terminal residue" evidence="2">
    <location>
        <position position="1"/>
    </location>
</feature>
<reference evidence="1 4" key="1">
    <citation type="submission" date="2018-08" db="EMBL/GenBank/DDBJ databases">
        <title>Draft genome of Streptococcus sp .nov. Z2.</title>
        <authorList>
            <person name="Tian Z."/>
        </authorList>
    </citation>
    <scope>NUCLEOTIDE SEQUENCE [LARGE SCALE GENOMIC DNA]</scope>
    <source>
        <strain evidence="1 4">Z2</strain>
    </source>
</reference>
<dbReference type="EMBL" id="QVQY01000028">
    <property type="protein sequence ID" value="RFU50389.1"/>
    <property type="molecule type" value="Genomic_DNA"/>
</dbReference>
<comment type="caution">
    <text evidence="2">The sequence shown here is derived from an EMBL/GenBank/DDBJ whole genome shotgun (WGS) entry which is preliminary data.</text>
</comment>
<organism evidence="2 3">
    <name type="scientific">Streptococcus chenjunshii</name>
    <dbReference type="NCBI Taxonomy" id="2173853"/>
    <lineage>
        <taxon>Bacteria</taxon>
        <taxon>Bacillati</taxon>
        <taxon>Bacillota</taxon>
        <taxon>Bacilli</taxon>
        <taxon>Lactobacillales</taxon>
        <taxon>Streptococcaceae</taxon>
        <taxon>Streptococcus</taxon>
    </lineage>
</organism>
<reference evidence="2 3" key="2">
    <citation type="submission" date="2018-08" db="EMBL/GenBank/DDBJ databases">
        <title>Draft genome of Streptococcus sp. nov. Z1.</title>
        <authorList>
            <person name="Tian Z."/>
        </authorList>
    </citation>
    <scope>NUCLEOTIDE SEQUENCE [LARGE SCALE GENOMIC DNA]</scope>
    <source>
        <strain evidence="2">Z1</strain>
        <strain evidence="3">Z1(2018)</strain>
    </source>
</reference>
<name>A0A372KM08_9STRE</name>
<protein>
    <submittedName>
        <fullName evidence="2">Uncharacterized protein</fullName>
    </submittedName>
</protein>
<accession>A0A372KM08</accession>
<dbReference type="EMBL" id="QVQZ01000024">
    <property type="protein sequence ID" value="RFU52618.1"/>
    <property type="molecule type" value="Genomic_DNA"/>
</dbReference>
<dbReference type="Proteomes" id="UP000262901">
    <property type="component" value="Unassembled WGS sequence"/>
</dbReference>
<proteinExistence type="predicted"/>
<keyword evidence="4" id="KW-1185">Reference proteome</keyword>
<evidence type="ECO:0000313" key="4">
    <source>
        <dbReference type="Proteomes" id="UP000264056"/>
    </source>
</evidence>
<dbReference type="Proteomes" id="UP000264056">
    <property type="component" value="Unassembled WGS sequence"/>
</dbReference>
<evidence type="ECO:0000313" key="3">
    <source>
        <dbReference type="Proteomes" id="UP000262901"/>
    </source>
</evidence>
<evidence type="ECO:0000313" key="2">
    <source>
        <dbReference type="EMBL" id="RFU52618.1"/>
    </source>
</evidence>
<evidence type="ECO:0000313" key="1">
    <source>
        <dbReference type="EMBL" id="RFU50389.1"/>
    </source>
</evidence>
<gene>
    <name evidence="1" type="ORF">DDV22_08825</name>
    <name evidence="2" type="ORF">DDV23_08665</name>
</gene>